<proteinExistence type="predicted"/>
<sequence>MRKNLITIVIFFFLSINNTQAQQPTESVKLILLEASKMPPSCGILSWAKAYKCKLLSGKDRGKIIIGFIMCPDSYEKILKKSAKFNAELVAGLELLKVDVILNDYNKTDYPKYTITRLTTIN</sequence>
<reference evidence="2 3" key="1">
    <citation type="submission" date="2018-07" db="EMBL/GenBank/DDBJ databases">
        <title>Chitinophaga K2CV101002-2 sp. nov., isolated from a monsoon evergreen broad-leaved forest soil.</title>
        <authorList>
            <person name="Lv Y."/>
        </authorList>
    </citation>
    <scope>NUCLEOTIDE SEQUENCE [LARGE SCALE GENOMIC DNA]</scope>
    <source>
        <strain evidence="2 3">GDMCC 1.1288</strain>
    </source>
</reference>
<evidence type="ECO:0000313" key="2">
    <source>
        <dbReference type="EMBL" id="RFS18928.1"/>
    </source>
</evidence>
<organism evidence="2 3">
    <name type="scientific">Chitinophaga silvatica</name>
    <dbReference type="NCBI Taxonomy" id="2282649"/>
    <lineage>
        <taxon>Bacteria</taxon>
        <taxon>Pseudomonadati</taxon>
        <taxon>Bacteroidota</taxon>
        <taxon>Chitinophagia</taxon>
        <taxon>Chitinophagales</taxon>
        <taxon>Chitinophagaceae</taxon>
        <taxon>Chitinophaga</taxon>
    </lineage>
</organism>
<keyword evidence="1" id="KW-0732">Signal</keyword>
<dbReference type="RefSeq" id="WP_116978829.1">
    <property type="nucleotide sequence ID" value="NZ_QPMM01000018.1"/>
</dbReference>
<dbReference type="EMBL" id="QPMM01000018">
    <property type="protein sequence ID" value="RFS18928.1"/>
    <property type="molecule type" value="Genomic_DNA"/>
</dbReference>
<protein>
    <submittedName>
        <fullName evidence="2">Uncharacterized protein</fullName>
    </submittedName>
</protein>
<keyword evidence="3" id="KW-1185">Reference proteome</keyword>
<feature type="chain" id="PRO_5017596427" evidence="1">
    <location>
        <begin position="22"/>
        <end position="122"/>
    </location>
</feature>
<evidence type="ECO:0000256" key="1">
    <source>
        <dbReference type="SAM" id="SignalP"/>
    </source>
</evidence>
<dbReference type="Proteomes" id="UP000260644">
    <property type="component" value="Unassembled WGS sequence"/>
</dbReference>
<feature type="signal peptide" evidence="1">
    <location>
        <begin position="1"/>
        <end position="21"/>
    </location>
</feature>
<evidence type="ECO:0000313" key="3">
    <source>
        <dbReference type="Proteomes" id="UP000260644"/>
    </source>
</evidence>
<dbReference type="AlphaFoldDB" id="A0A3E1Y2M0"/>
<gene>
    <name evidence="2" type="ORF">DVR12_26480</name>
</gene>
<name>A0A3E1Y2M0_9BACT</name>
<accession>A0A3E1Y2M0</accession>
<comment type="caution">
    <text evidence="2">The sequence shown here is derived from an EMBL/GenBank/DDBJ whole genome shotgun (WGS) entry which is preliminary data.</text>
</comment>